<feature type="transmembrane region" description="Helical" evidence="4">
    <location>
        <begin position="148"/>
        <end position="166"/>
    </location>
</feature>
<keyword evidence="6" id="KW-1185">Reference proteome</keyword>
<evidence type="ECO:0000313" key="5">
    <source>
        <dbReference type="EMBL" id="PWR74087.1"/>
    </source>
</evidence>
<comment type="caution">
    <text evidence="5">The sequence shown here is derived from an EMBL/GenBank/DDBJ whole genome shotgun (WGS) entry which is preliminary data.</text>
</comment>
<feature type="repeat" description="TPR" evidence="3">
    <location>
        <begin position="61"/>
        <end position="94"/>
    </location>
</feature>
<feature type="repeat" description="TPR" evidence="3">
    <location>
        <begin position="95"/>
        <end position="128"/>
    </location>
</feature>
<dbReference type="Gene3D" id="1.25.40.10">
    <property type="entry name" value="Tetratricopeptide repeat domain"/>
    <property type="match status" value="1"/>
</dbReference>
<keyword evidence="4" id="KW-0812">Transmembrane</keyword>
<evidence type="ECO:0000256" key="4">
    <source>
        <dbReference type="SAM" id="Phobius"/>
    </source>
</evidence>
<dbReference type="OrthoDB" id="115601at2157"/>
<proteinExistence type="predicted"/>
<dbReference type="Pfam" id="PF13432">
    <property type="entry name" value="TPR_16"/>
    <property type="match status" value="1"/>
</dbReference>
<dbReference type="PROSITE" id="PS50293">
    <property type="entry name" value="TPR_REGION"/>
    <property type="match status" value="1"/>
</dbReference>
<dbReference type="InterPro" id="IPR019734">
    <property type="entry name" value="TPR_rpt"/>
</dbReference>
<dbReference type="RefSeq" id="WP_109967366.1">
    <property type="nucleotide sequence ID" value="NZ_CP176093.1"/>
</dbReference>
<dbReference type="Proteomes" id="UP000245657">
    <property type="component" value="Unassembled WGS sequence"/>
</dbReference>
<evidence type="ECO:0000256" key="2">
    <source>
        <dbReference type="ARBA" id="ARBA00022803"/>
    </source>
</evidence>
<evidence type="ECO:0000256" key="3">
    <source>
        <dbReference type="PROSITE-ProRule" id="PRU00339"/>
    </source>
</evidence>
<keyword evidence="2 3" id="KW-0802">TPR repeat</keyword>
<dbReference type="PROSITE" id="PS50005">
    <property type="entry name" value="TPR"/>
    <property type="match status" value="3"/>
</dbReference>
<evidence type="ECO:0000313" key="6">
    <source>
        <dbReference type="Proteomes" id="UP000245657"/>
    </source>
</evidence>
<dbReference type="PANTHER" id="PTHR44943:SF8">
    <property type="entry name" value="TPR REPEAT-CONTAINING PROTEIN MJ0263"/>
    <property type="match status" value="1"/>
</dbReference>
<organism evidence="5 6">
    <name type="scientific">Methanospirillum lacunae</name>
    <dbReference type="NCBI Taxonomy" id="668570"/>
    <lineage>
        <taxon>Archaea</taxon>
        <taxon>Methanobacteriati</taxon>
        <taxon>Methanobacteriota</taxon>
        <taxon>Stenosarchaea group</taxon>
        <taxon>Methanomicrobia</taxon>
        <taxon>Methanomicrobiales</taxon>
        <taxon>Methanospirillaceae</taxon>
        <taxon>Methanospirillum</taxon>
    </lineage>
</organism>
<evidence type="ECO:0000256" key="1">
    <source>
        <dbReference type="ARBA" id="ARBA00022737"/>
    </source>
</evidence>
<dbReference type="InterPro" id="IPR051685">
    <property type="entry name" value="Ycf3/AcsC/BcsC/TPR_MFPF"/>
</dbReference>
<dbReference type="GeneID" id="97549447"/>
<dbReference type="InterPro" id="IPR011990">
    <property type="entry name" value="TPR-like_helical_dom_sf"/>
</dbReference>
<keyword evidence="4" id="KW-1133">Transmembrane helix</keyword>
<protein>
    <submittedName>
        <fullName evidence="5">Uncharacterized protein</fullName>
    </submittedName>
</protein>
<feature type="repeat" description="TPR" evidence="3">
    <location>
        <begin position="26"/>
        <end position="59"/>
    </location>
</feature>
<gene>
    <name evidence="5" type="ORF">DK846_02710</name>
</gene>
<dbReference type="SMART" id="SM00028">
    <property type="entry name" value="TPR"/>
    <property type="match status" value="3"/>
</dbReference>
<dbReference type="AlphaFoldDB" id="A0A2V2NCK8"/>
<keyword evidence="1" id="KW-0677">Repeat</keyword>
<dbReference type="PANTHER" id="PTHR44943">
    <property type="entry name" value="CELLULOSE SYNTHASE OPERON PROTEIN C"/>
    <property type="match status" value="1"/>
</dbReference>
<dbReference type="SUPFAM" id="SSF48452">
    <property type="entry name" value="TPR-like"/>
    <property type="match status" value="1"/>
</dbReference>
<keyword evidence="4" id="KW-0472">Membrane</keyword>
<accession>A0A2V2NCK8</accession>
<name>A0A2V2NCK8_9EURY</name>
<dbReference type="EMBL" id="QGMY01000002">
    <property type="protein sequence ID" value="PWR74087.1"/>
    <property type="molecule type" value="Genomic_DNA"/>
</dbReference>
<reference evidence="5 6" key="1">
    <citation type="submission" date="2018-05" db="EMBL/GenBank/DDBJ databases">
        <title>Draft genome of Methanospirillum lacunae Ki8-1.</title>
        <authorList>
            <person name="Dueholm M.S."/>
            <person name="Nielsen P.H."/>
            <person name="Bakmann L.F."/>
            <person name="Otzen D.E."/>
        </authorList>
    </citation>
    <scope>NUCLEOTIDE SEQUENCE [LARGE SCALE GENOMIC DNA]</scope>
    <source>
        <strain evidence="5 6">Ki8-1</strain>
    </source>
</reference>
<sequence length="171" mass="18883">MQMRYQAILLIILCFALVGSAYAETGEEWFEIGSAHFDNSSFVEAISAWQKAAEIDPTLSANAWYNIGLAYAGMEQYEQAIQAWDKTIALAPESPIAYDNKGTALALLGKNDEALAAYDIAIKLDPSQTKFKSDRDMLVNSLNKAKSPISPVSVIFAVLIAGIFLIHRRRY</sequence>